<proteinExistence type="predicted"/>
<gene>
    <name evidence="2" type="ORF">XBP1_1660004</name>
</gene>
<organism evidence="2">
    <name type="scientific">Xenorhabdus bovienii str. puntauvense</name>
    <dbReference type="NCBI Taxonomy" id="1398201"/>
    <lineage>
        <taxon>Bacteria</taxon>
        <taxon>Pseudomonadati</taxon>
        <taxon>Pseudomonadota</taxon>
        <taxon>Gammaproteobacteria</taxon>
        <taxon>Enterobacterales</taxon>
        <taxon>Morganellaceae</taxon>
        <taxon>Xenorhabdus</taxon>
    </lineage>
</organism>
<dbReference type="Proteomes" id="UP000028511">
    <property type="component" value="Unassembled WGS sequence"/>
</dbReference>
<accession>A0A077N194</accession>
<reference evidence="2" key="1">
    <citation type="submission" date="2013-07" db="EMBL/GenBank/DDBJ databases">
        <title>Sub-species coevolution in mutualistic symbiosis.</title>
        <authorList>
            <person name="Murfin K."/>
            <person name="Klassen J."/>
            <person name="Lee M."/>
            <person name="Forst S."/>
            <person name="Stock P."/>
            <person name="Goodrich-Blair H."/>
        </authorList>
    </citation>
    <scope>NUCLEOTIDE SEQUENCE [LARGE SCALE GENOMIC DNA]</scope>
    <source>
        <strain evidence="2">Puntauvense</strain>
    </source>
</reference>
<dbReference type="EMBL" id="CBSW010000075">
    <property type="protein sequence ID" value="CDG95861.1"/>
    <property type="molecule type" value="Genomic_DNA"/>
</dbReference>
<feature type="domain" description="DUF7079" evidence="1">
    <location>
        <begin position="8"/>
        <end position="114"/>
    </location>
</feature>
<name>A0A077N194_XENBV</name>
<comment type="caution">
    <text evidence="2">The sequence shown here is derived from an EMBL/GenBank/DDBJ whole genome shotgun (WGS) entry which is preliminary data.</text>
</comment>
<sequence>MGNILTDIDLCEALSYVFVDNEVDYEYIASVAKHFPLEHVEMVFFEWVAPICYTNGLILVPPVWTFFDREQLWEDVHELRRKQITGGKIEKIKENIRRCFLRKYLEKEWQRLKKKLTDDIFWG</sequence>
<evidence type="ECO:0000313" key="2">
    <source>
        <dbReference type="EMBL" id="CDG95861.1"/>
    </source>
</evidence>
<dbReference type="RefSeq" id="WP_038215625.1">
    <property type="nucleotide sequence ID" value="NZ_CAWLWN010000152.1"/>
</dbReference>
<dbReference type="Pfam" id="PF23296">
    <property type="entry name" value="DUF7079"/>
    <property type="match status" value="1"/>
</dbReference>
<dbReference type="InterPro" id="IPR055507">
    <property type="entry name" value="DUF7079"/>
</dbReference>
<dbReference type="HOGENOM" id="CLU_153215_0_0_6"/>
<dbReference type="AlphaFoldDB" id="A0A077N194"/>
<evidence type="ECO:0000259" key="1">
    <source>
        <dbReference type="Pfam" id="PF23296"/>
    </source>
</evidence>
<protein>
    <recommendedName>
        <fullName evidence="1">DUF7079 domain-containing protein</fullName>
    </recommendedName>
</protein>